<dbReference type="OrthoDB" id="5215911at2759"/>
<dbReference type="AlphaFoldDB" id="A0A376B2D5"/>
<protein>
    <submittedName>
        <fullName evidence="7">Related to transporter protein HOL1</fullName>
    </submittedName>
</protein>
<gene>
    <name evidence="7" type="ORF">SCODWIG_00594</name>
</gene>
<evidence type="ECO:0000256" key="5">
    <source>
        <dbReference type="SAM" id="MobiDB-lite"/>
    </source>
</evidence>
<feature type="region of interest" description="Disordered" evidence="5">
    <location>
        <begin position="283"/>
        <end position="302"/>
    </location>
</feature>
<dbReference type="GO" id="GO:0005886">
    <property type="term" value="C:plasma membrane"/>
    <property type="evidence" value="ECO:0007669"/>
    <property type="project" value="TreeGrafter"/>
</dbReference>
<feature type="transmembrane region" description="Helical" evidence="6">
    <location>
        <begin position="185"/>
        <end position="204"/>
    </location>
</feature>
<feature type="transmembrane region" description="Helical" evidence="6">
    <location>
        <begin position="210"/>
        <end position="230"/>
    </location>
</feature>
<feature type="transmembrane region" description="Helical" evidence="6">
    <location>
        <begin position="553"/>
        <end position="572"/>
    </location>
</feature>
<feature type="transmembrane region" description="Helical" evidence="6">
    <location>
        <begin position="523"/>
        <end position="541"/>
    </location>
</feature>
<comment type="subcellular location">
    <subcellularLocation>
        <location evidence="1">Membrane</location>
        <topology evidence="1">Multi-pass membrane protein</topology>
    </subcellularLocation>
</comment>
<reference evidence="8" key="1">
    <citation type="submission" date="2018-06" db="EMBL/GenBank/DDBJ databases">
        <authorList>
            <person name="Guldener U."/>
        </authorList>
    </citation>
    <scope>NUCLEOTIDE SEQUENCE [LARGE SCALE GENOMIC DNA]</scope>
    <source>
        <strain evidence="8">UTAD17</strain>
    </source>
</reference>
<evidence type="ECO:0000256" key="6">
    <source>
        <dbReference type="SAM" id="Phobius"/>
    </source>
</evidence>
<dbReference type="Proteomes" id="UP000262825">
    <property type="component" value="Unassembled WGS sequence"/>
</dbReference>
<dbReference type="Pfam" id="PF07690">
    <property type="entry name" value="MFS_1"/>
    <property type="match status" value="1"/>
</dbReference>
<name>A0A376B2D5_9ASCO</name>
<dbReference type="GO" id="GO:0022857">
    <property type="term" value="F:transmembrane transporter activity"/>
    <property type="evidence" value="ECO:0007669"/>
    <property type="project" value="InterPro"/>
</dbReference>
<organism evidence="7 8">
    <name type="scientific">Saccharomycodes ludwigii</name>
    <dbReference type="NCBI Taxonomy" id="36035"/>
    <lineage>
        <taxon>Eukaryota</taxon>
        <taxon>Fungi</taxon>
        <taxon>Dikarya</taxon>
        <taxon>Ascomycota</taxon>
        <taxon>Saccharomycotina</taxon>
        <taxon>Saccharomycetes</taxon>
        <taxon>Saccharomycodales</taxon>
        <taxon>Saccharomycodaceae</taxon>
        <taxon>Saccharomycodes</taxon>
    </lineage>
</organism>
<dbReference type="VEuPathDB" id="FungiDB:SCODWIG_00594"/>
<evidence type="ECO:0000313" key="8">
    <source>
        <dbReference type="Proteomes" id="UP000262825"/>
    </source>
</evidence>
<feature type="transmembrane region" description="Helical" evidence="6">
    <location>
        <begin position="416"/>
        <end position="437"/>
    </location>
</feature>
<dbReference type="InterPro" id="IPR036259">
    <property type="entry name" value="MFS_trans_sf"/>
</dbReference>
<dbReference type="PANTHER" id="PTHR23502:SF30">
    <property type="entry name" value="TRANSPORTER, PUTATIVE (AFU_ORTHOLOGUE AFUA_8G04702)-RELATED"/>
    <property type="match status" value="1"/>
</dbReference>
<proteinExistence type="predicted"/>
<dbReference type="SUPFAM" id="SSF103473">
    <property type="entry name" value="MFS general substrate transporter"/>
    <property type="match status" value="1"/>
</dbReference>
<feature type="transmembrane region" description="Helical" evidence="6">
    <location>
        <begin position="483"/>
        <end position="511"/>
    </location>
</feature>
<dbReference type="PANTHER" id="PTHR23502">
    <property type="entry name" value="MAJOR FACILITATOR SUPERFAMILY"/>
    <property type="match status" value="1"/>
</dbReference>
<evidence type="ECO:0000256" key="2">
    <source>
        <dbReference type="ARBA" id="ARBA00022692"/>
    </source>
</evidence>
<feature type="transmembrane region" description="Helical" evidence="6">
    <location>
        <begin position="377"/>
        <end position="396"/>
    </location>
</feature>
<sequence length="598" mass="67189">MGSGPIDYEAVPGNSFLVDLQQNTGEGEQKKIVLIPTPSDDPNDPLNWDPLRKWTAVLCVLVYTAGLGGSSAAVYSVLEEISDKTGITLDQLNNGTGYMFLFFGIGCFIFQPLALQYGKRPVYLFSMLSTALICVWPPYTKSDGEWIGSKILQGLLGACVESLPEISMSDLFFEHERGTALGMYALVLLTSSYLSPLIAGFIASNQGWEWVMFWTAIVCAIFFVFLLVFMEETNYERKLKIDSRTGLPITFKRPGEEETDYVTNVFSKTSNIQINEQKQQAMDDVLNDETSSSSNEKDRKAPKVDVNEIHNLEAITSADNENVYNQVSNVEYVKSDEPTNYKIKTYWERMSLTSGIKKKFLLHHYFLGPFYMARFPVILWAGFLYGSSLVWFNVLNATEALILGGDPYNFKTSMCGLAYISPTIFSVIIFFIVGYISDKLKIYIASKRGGLSMPEDRLWIVSFYAVFGCAACILWGVGAYYEVHWFGLVFGLGLLGGLGVFGCASSTGYVVDSYHELDTEAMVVVIIIRNCMSFGVSYGITDWVVNLGYKNCFISVAFICFACNASFLLMIYTGPWWRNRQKHAYWNLVEKYRNLGMH</sequence>
<accession>A0A376B2D5</accession>
<evidence type="ECO:0000256" key="3">
    <source>
        <dbReference type="ARBA" id="ARBA00022989"/>
    </source>
</evidence>
<dbReference type="EMBL" id="UFAJ01000053">
    <property type="protein sequence ID" value="SSD58833.1"/>
    <property type="molecule type" value="Genomic_DNA"/>
</dbReference>
<dbReference type="Gene3D" id="1.20.1250.20">
    <property type="entry name" value="MFS general substrate transporter like domains"/>
    <property type="match status" value="1"/>
</dbReference>
<evidence type="ECO:0000256" key="1">
    <source>
        <dbReference type="ARBA" id="ARBA00004141"/>
    </source>
</evidence>
<keyword evidence="3 6" id="KW-1133">Transmembrane helix</keyword>
<evidence type="ECO:0000256" key="4">
    <source>
        <dbReference type="ARBA" id="ARBA00023136"/>
    </source>
</evidence>
<keyword evidence="4 6" id="KW-0472">Membrane</keyword>
<feature type="transmembrane region" description="Helical" evidence="6">
    <location>
        <begin position="458"/>
        <end position="477"/>
    </location>
</feature>
<dbReference type="InterPro" id="IPR011701">
    <property type="entry name" value="MFS"/>
</dbReference>
<keyword evidence="2 6" id="KW-0812">Transmembrane</keyword>
<feature type="transmembrane region" description="Helical" evidence="6">
    <location>
        <begin position="122"/>
        <end position="139"/>
    </location>
</feature>
<evidence type="ECO:0000313" key="7">
    <source>
        <dbReference type="EMBL" id="SSD58833.1"/>
    </source>
</evidence>
<feature type="transmembrane region" description="Helical" evidence="6">
    <location>
        <begin position="98"/>
        <end position="115"/>
    </location>
</feature>
<keyword evidence="8" id="KW-1185">Reference proteome</keyword>
<feature type="transmembrane region" description="Helical" evidence="6">
    <location>
        <begin position="54"/>
        <end position="78"/>
    </location>
</feature>